<dbReference type="EMBL" id="LSBH01000003">
    <property type="protein sequence ID" value="OAQ82395.1"/>
    <property type="molecule type" value="Genomic_DNA"/>
</dbReference>
<dbReference type="EMBL" id="LSBI01000003">
    <property type="protein sequence ID" value="OAQ92436.1"/>
    <property type="molecule type" value="Genomic_DNA"/>
</dbReference>
<evidence type="ECO:0000256" key="1">
    <source>
        <dbReference type="SAM" id="MobiDB-lite"/>
    </source>
</evidence>
<evidence type="ECO:0000313" key="5">
    <source>
        <dbReference type="Proteomes" id="UP000078340"/>
    </source>
</evidence>
<dbReference type="STRING" id="33203.A0A179HPR8"/>
<dbReference type="AlphaFoldDB" id="A0A179HPR8"/>
<dbReference type="KEGG" id="plj:28886307"/>
<dbReference type="Proteomes" id="UP000078340">
    <property type="component" value="Unassembled WGS sequence"/>
</dbReference>
<comment type="caution">
    <text evidence="4">The sequence shown here is derived from an EMBL/GenBank/DDBJ whole genome shotgun (WGS) entry which is preliminary data.</text>
</comment>
<dbReference type="GeneID" id="28886307"/>
<feature type="compositionally biased region" description="Low complexity" evidence="1">
    <location>
        <begin position="125"/>
        <end position="137"/>
    </location>
</feature>
<keyword evidence="2" id="KW-0812">Transmembrane</keyword>
<feature type="region of interest" description="Disordered" evidence="1">
    <location>
        <begin position="125"/>
        <end position="146"/>
    </location>
</feature>
<reference evidence="4 5" key="1">
    <citation type="submission" date="2016-02" db="EMBL/GenBank/DDBJ databases">
        <title>Biosynthesis of antibiotic leucinostatins and their inhibition on Phytophthora in bio-control Purpureocillium lilacinum.</title>
        <authorList>
            <person name="Wang G."/>
            <person name="Liu Z."/>
            <person name="Lin R."/>
            <person name="Li E."/>
            <person name="Mao Z."/>
            <person name="Ling J."/>
            <person name="Yin W."/>
            <person name="Xie B."/>
        </authorList>
    </citation>
    <scope>NUCLEOTIDE SEQUENCE [LARGE SCALE GENOMIC DNA]</scope>
    <source>
        <strain evidence="3">PLBJ-1</strain>
        <strain evidence="4">PLFJ-1</strain>
    </source>
</reference>
<keyword evidence="2" id="KW-1133">Transmembrane helix</keyword>
<name>A0A179HPR8_PURLI</name>
<feature type="transmembrane region" description="Helical" evidence="2">
    <location>
        <begin position="154"/>
        <end position="174"/>
    </location>
</feature>
<protein>
    <submittedName>
        <fullName evidence="4">Uncharacterized protein</fullName>
    </submittedName>
</protein>
<evidence type="ECO:0000256" key="2">
    <source>
        <dbReference type="SAM" id="Phobius"/>
    </source>
</evidence>
<organism evidence="4 5">
    <name type="scientific">Purpureocillium lilacinum</name>
    <name type="common">Paecilomyces lilacinus</name>
    <dbReference type="NCBI Taxonomy" id="33203"/>
    <lineage>
        <taxon>Eukaryota</taxon>
        <taxon>Fungi</taxon>
        <taxon>Dikarya</taxon>
        <taxon>Ascomycota</taxon>
        <taxon>Pezizomycotina</taxon>
        <taxon>Sordariomycetes</taxon>
        <taxon>Hypocreomycetidae</taxon>
        <taxon>Hypocreales</taxon>
        <taxon>Ophiocordycipitaceae</taxon>
        <taxon>Purpureocillium</taxon>
    </lineage>
</organism>
<dbReference type="Proteomes" id="UP000078240">
    <property type="component" value="Unassembled WGS sequence"/>
</dbReference>
<accession>A0A179HPR8</accession>
<dbReference type="OMA" id="PGEVWCN"/>
<keyword evidence="2" id="KW-0472">Membrane</keyword>
<gene>
    <name evidence="3" type="ORF">VFPBJ_04979</name>
    <name evidence="4" type="ORF">VFPFJ_04176</name>
</gene>
<evidence type="ECO:0000313" key="4">
    <source>
        <dbReference type="EMBL" id="OAQ92436.1"/>
    </source>
</evidence>
<sequence length="176" mass="17469">MTSLSTTTTTVAPATASPTASCHNLYDPPTDDASCAMPFSDNNVNLMKSCCKGAQVVSYYNKCGLYCLAQGQSIGDLTDCLYKAKAPWNSVFCRGNTTATATETGAGNIDATASASVVAGASTTGSATDSGSAGSASPTKSDSAAPALRPQGGVSLSGVVVGATLFSAVVLGAFQI</sequence>
<proteinExistence type="predicted"/>
<evidence type="ECO:0000313" key="3">
    <source>
        <dbReference type="EMBL" id="OAQ82395.1"/>
    </source>
</evidence>